<dbReference type="CDD" id="cd02440">
    <property type="entry name" value="AdoMet_MTases"/>
    <property type="match status" value="1"/>
</dbReference>
<dbReference type="EMBL" id="JANAVZ010000003">
    <property type="protein sequence ID" value="MCT4332498.1"/>
    <property type="molecule type" value="Genomic_DNA"/>
</dbReference>
<dbReference type="GO" id="GO:0032259">
    <property type="term" value="P:methylation"/>
    <property type="evidence" value="ECO:0007669"/>
    <property type="project" value="UniProtKB-KW"/>
</dbReference>
<keyword evidence="1" id="KW-0489">Methyltransferase</keyword>
<keyword evidence="2" id="KW-1185">Reference proteome</keyword>
<dbReference type="Gene3D" id="3.40.50.150">
    <property type="entry name" value="Vaccinia Virus protein VP39"/>
    <property type="match status" value="1"/>
</dbReference>
<dbReference type="RefSeq" id="WP_260276393.1">
    <property type="nucleotide sequence ID" value="NZ_JANAVZ010000003.1"/>
</dbReference>
<sequence>MIPISLSSGDLLADRRAEYAEALLPGDPAAAADLYLQALDLVPGWAAGWFRLGEIRADAALPGAETAFEAAIAADPADRLGAGLRRDLLRDRSLADAMPSAFVETLFDQYAPGFDAALLDRLDYRAPHLMAQMLSSPFGRVLDLGCGTGLMGAELRAGSEWLEGWDISTEMLRAARQKGIYDRLEKHDLSRLAPPQAVWDVITAADVFAYLGALERIVGWVSQALRPGGRFAFTVETHTGPEAYVLRPTRRYAHAQAHLAELLDQAGFEVRFMPGVLRQDGGAPIHGHVVHAVKRPLALQDPHGAGGSAQHLPV</sequence>
<dbReference type="SUPFAM" id="SSF53335">
    <property type="entry name" value="S-adenosyl-L-methionine-dependent methyltransferases"/>
    <property type="match status" value="1"/>
</dbReference>
<name>A0ABT2K7J1_9RHOB</name>
<dbReference type="Proteomes" id="UP001320702">
    <property type="component" value="Unassembled WGS sequence"/>
</dbReference>
<accession>A0ABT2K7J1</accession>
<evidence type="ECO:0000313" key="1">
    <source>
        <dbReference type="EMBL" id="MCT4332498.1"/>
    </source>
</evidence>
<evidence type="ECO:0000313" key="2">
    <source>
        <dbReference type="Proteomes" id="UP001320702"/>
    </source>
</evidence>
<protein>
    <submittedName>
        <fullName evidence="1">Methyltransferase domain-containing protein</fullName>
    </submittedName>
</protein>
<proteinExistence type="predicted"/>
<dbReference type="PANTHER" id="PTHR43861">
    <property type="entry name" value="TRANS-ACONITATE 2-METHYLTRANSFERASE-RELATED"/>
    <property type="match status" value="1"/>
</dbReference>
<dbReference type="GO" id="GO:0008168">
    <property type="term" value="F:methyltransferase activity"/>
    <property type="evidence" value="ECO:0007669"/>
    <property type="project" value="UniProtKB-KW"/>
</dbReference>
<dbReference type="PANTHER" id="PTHR43861:SF1">
    <property type="entry name" value="TRANS-ACONITATE 2-METHYLTRANSFERASE"/>
    <property type="match status" value="1"/>
</dbReference>
<comment type="caution">
    <text evidence="1">The sequence shown here is derived from an EMBL/GenBank/DDBJ whole genome shotgun (WGS) entry which is preliminary data.</text>
</comment>
<reference evidence="1 2" key="1">
    <citation type="submission" date="2022-04" db="EMBL/GenBank/DDBJ databases">
        <title>Paracoccus sp. YLB-12 draft genome sequence.</title>
        <authorList>
            <person name="Yu L."/>
        </authorList>
    </citation>
    <scope>NUCLEOTIDE SEQUENCE [LARGE SCALE GENOMIC DNA]</scope>
    <source>
        <strain evidence="1 2">YLB-12</strain>
    </source>
</reference>
<dbReference type="Pfam" id="PF13489">
    <property type="entry name" value="Methyltransf_23"/>
    <property type="match status" value="1"/>
</dbReference>
<dbReference type="InterPro" id="IPR029063">
    <property type="entry name" value="SAM-dependent_MTases_sf"/>
</dbReference>
<keyword evidence="1" id="KW-0808">Transferase</keyword>
<organism evidence="1 2">
    <name type="scientific">Paracoccus maritimus</name>
    <dbReference type="NCBI Taxonomy" id="2933292"/>
    <lineage>
        <taxon>Bacteria</taxon>
        <taxon>Pseudomonadati</taxon>
        <taxon>Pseudomonadota</taxon>
        <taxon>Alphaproteobacteria</taxon>
        <taxon>Rhodobacterales</taxon>
        <taxon>Paracoccaceae</taxon>
        <taxon>Paracoccus</taxon>
    </lineage>
</organism>
<gene>
    <name evidence="1" type="ORF">MU516_06405</name>
</gene>